<protein>
    <recommendedName>
        <fullName evidence="1">Imm33-like domain-containing protein</fullName>
    </recommendedName>
</protein>
<name>A0ABQ3CU95_9RHOB</name>
<feature type="domain" description="Imm33-like" evidence="1">
    <location>
        <begin position="86"/>
        <end position="191"/>
    </location>
</feature>
<accession>A0ABQ3CU95</accession>
<gene>
    <name evidence="2" type="ORF">GCM10008927_06380</name>
</gene>
<dbReference type="EMBL" id="BMZF01000001">
    <property type="protein sequence ID" value="GHA44319.1"/>
    <property type="molecule type" value="Genomic_DNA"/>
</dbReference>
<organism evidence="2 3">
    <name type="scientific">Paramylibacter ulvae</name>
    <dbReference type="NCBI Taxonomy" id="1651968"/>
    <lineage>
        <taxon>Bacteria</taxon>
        <taxon>Pseudomonadati</taxon>
        <taxon>Pseudomonadota</taxon>
        <taxon>Alphaproteobacteria</taxon>
        <taxon>Rhodobacterales</taxon>
        <taxon>Paracoccaceae</taxon>
        <taxon>Paramylibacter</taxon>
    </lineage>
</organism>
<proteinExistence type="predicted"/>
<sequence>MNEHSIAIKSNTATFKYSGAYSDEVLFGVQKFVNEVLDLNVGEVFYFGMWPVKLCEIGSNLRLYEYDFDAKSYVDNLDKSLKLWQEQSAVNNSQKIDWHSIELEHQVFFTPNAFNLVAVSTIEGIRDIPKGEHDCGWFVYTAMDQEQGNPFLNASLGELLKQYNLNVLRFLGLPSGWMFNIEISGNSHVWKEAEEQEILH</sequence>
<evidence type="ECO:0000259" key="1">
    <source>
        <dbReference type="Pfam" id="PF24719"/>
    </source>
</evidence>
<dbReference type="Pfam" id="PF24719">
    <property type="entry name" value="Imm33-like"/>
    <property type="match status" value="1"/>
</dbReference>
<comment type="caution">
    <text evidence="2">The sequence shown here is derived from an EMBL/GenBank/DDBJ whole genome shotgun (WGS) entry which is preliminary data.</text>
</comment>
<evidence type="ECO:0000313" key="2">
    <source>
        <dbReference type="EMBL" id="GHA44319.1"/>
    </source>
</evidence>
<dbReference type="RefSeq" id="WP_189639107.1">
    <property type="nucleotide sequence ID" value="NZ_BMZF01000001.1"/>
</dbReference>
<evidence type="ECO:0000313" key="3">
    <source>
        <dbReference type="Proteomes" id="UP000634455"/>
    </source>
</evidence>
<dbReference type="InterPro" id="IPR056509">
    <property type="entry name" value="Imm33-like"/>
</dbReference>
<dbReference type="Proteomes" id="UP000634455">
    <property type="component" value="Unassembled WGS sequence"/>
</dbReference>
<reference evidence="3" key="1">
    <citation type="journal article" date="2019" name="Int. J. Syst. Evol. Microbiol.">
        <title>The Global Catalogue of Microorganisms (GCM) 10K type strain sequencing project: providing services to taxonomists for standard genome sequencing and annotation.</title>
        <authorList>
            <consortium name="The Broad Institute Genomics Platform"/>
            <consortium name="The Broad Institute Genome Sequencing Center for Infectious Disease"/>
            <person name="Wu L."/>
            <person name="Ma J."/>
        </authorList>
    </citation>
    <scope>NUCLEOTIDE SEQUENCE [LARGE SCALE GENOMIC DNA]</scope>
    <source>
        <strain evidence="3">KCTC 32465</strain>
    </source>
</reference>
<keyword evidence="3" id="KW-1185">Reference proteome</keyword>